<name>A0A381F8W6_9FLAO</name>
<dbReference type="InterPro" id="IPR045549">
    <property type="entry name" value="bpX4"/>
</dbReference>
<evidence type="ECO:0000313" key="4">
    <source>
        <dbReference type="Proteomes" id="UP000185725"/>
    </source>
</evidence>
<dbReference type="EMBL" id="UFVS01000001">
    <property type="protein sequence ID" value="SUX42908.1"/>
    <property type="molecule type" value="Genomic_DNA"/>
</dbReference>
<organism evidence="3 5">
    <name type="scientific">Chryseobacterium indoltheticum</name>
    <dbReference type="NCBI Taxonomy" id="254"/>
    <lineage>
        <taxon>Bacteria</taxon>
        <taxon>Pseudomonadati</taxon>
        <taxon>Bacteroidota</taxon>
        <taxon>Flavobacteriia</taxon>
        <taxon>Flavobacteriales</taxon>
        <taxon>Weeksellaceae</taxon>
        <taxon>Chryseobacterium group</taxon>
        <taxon>Chryseobacterium</taxon>
    </lineage>
</organism>
<dbReference type="Pfam" id="PF19920">
    <property type="entry name" value="bpX4"/>
    <property type="match status" value="1"/>
</dbReference>
<sequence length="222" mass="26098">MMEKKSPFLDTLFLLRKEGTLTIFSDLKTLSEKEEKEAEDFFESEFEKERLDFLSDKIPFNKEAAIWAAKVLYHSAQLYLIRKDTAKDLEKLIPQYRGEKDVSAILSADLSLRFLPQLLDALKIADSTDPLVKILENILQQFHYSGIGLDLNLENINWEEELKNKTYRKLYLERIVEEKAYSLAEIPYINQLLIAEFGMYKDIFWKELKINNTQENESRNSI</sequence>
<dbReference type="GeneID" id="303673088"/>
<keyword evidence="4" id="KW-1185">Reference proteome</keyword>
<evidence type="ECO:0000313" key="2">
    <source>
        <dbReference type="EMBL" id="SIR37758.1"/>
    </source>
</evidence>
<protein>
    <recommendedName>
        <fullName evidence="1">MoxR-vWA-beta-propeller ternary system domain-containing protein</fullName>
    </recommendedName>
</protein>
<gene>
    <name evidence="3" type="ORF">NCTC13560_01646</name>
    <name evidence="2" type="ORF">SAMN05421682_12117</name>
</gene>
<reference evidence="3 5" key="2">
    <citation type="submission" date="2018-06" db="EMBL/GenBank/DDBJ databases">
        <authorList>
            <consortium name="Pathogen Informatics"/>
            <person name="Doyle S."/>
        </authorList>
    </citation>
    <scope>NUCLEOTIDE SEQUENCE [LARGE SCALE GENOMIC DNA]</scope>
    <source>
        <strain evidence="3 5">NCTC13560</strain>
    </source>
</reference>
<reference evidence="2 4" key="1">
    <citation type="submission" date="2017-01" db="EMBL/GenBank/DDBJ databases">
        <authorList>
            <person name="Varghese N."/>
            <person name="Submissions S."/>
        </authorList>
    </citation>
    <scope>NUCLEOTIDE SEQUENCE [LARGE SCALE GENOMIC DNA]</scope>
    <source>
        <strain evidence="2 4">ATCC 27950</strain>
    </source>
</reference>
<accession>A0A381F8W6</accession>
<feature type="domain" description="MoxR-vWA-beta-propeller ternary system" evidence="1">
    <location>
        <begin position="8"/>
        <end position="208"/>
    </location>
</feature>
<dbReference type="RefSeq" id="WP_228421473.1">
    <property type="nucleotide sequence ID" value="NZ_CP033929.1"/>
</dbReference>
<dbReference type="Proteomes" id="UP000255231">
    <property type="component" value="Unassembled WGS sequence"/>
</dbReference>
<dbReference type="EMBL" id="FTMF01000021">
    <property type="protein sequence ID" value="SIR37758.1"/>
    <property type="molecule type" value="Genomic_DNA"/>
</dbReference>
<dbReference type="Proteomes" id="UP000185725">
    <property type="component" value="Unassembled WGS sequence"/>
</dbReference>
<evidence type="ECO:0000313" key="3">
    <source>
        <dbReference type="EMBL" id="SUX42908.1"/>
    </source>
</evidence>
<evidence type="ECO:0000313" key="5">
    <source>
        <dbReference type="Proteomes" id="UP000255231"/>
    </source>
</evidence>
<proteinExistence type="predicted"/>
<dbReference type="AlphaFoldDB" id="A0A381F8W6"/>
<evidence type="ECO:0000259" key="1">
    <source>
        <dbReference type="Pfam" id="PF19920"/>
    </source>
</evidence>